<evidence type="ECO:0000313" key="3">
    <source>
        <dbReference type="EMBL" id="WOK98976.1"/>
    </source>
</evidence>
<dbReference type="InterPro" id="IPR050295">
    <property type="entry name" value="Plant_2OG-oxidoreductases"/>
</dbReference>
<keyword evidence="2" id="KW-0408">Iron</keyword>
<dbReference type="Gene3D" id="2.60.120.330">
    <property type="entry name" value="B-lactam Antibiotic, Isopenicillin N Synthase, Chain"/>
    <property type="match status" value="1"/>
</dbReference>
<dbReference type="EMBL" id="CP136891">
    <property type="protein sequence ID" value="WOK98976.1"/>
    <property type="molecule type" value="Genomic_DNA"/>
</dbReference>
<proteinExistence type="predicted"/>
<name>A0AAQ3JZH0_9LILI</name>
<dbReference type="InterPro" id="IPR027443">
    <property type="entry name" value="IPNS-like_sf"/>
</dbReference>
<reference evidence="3 4" key="1">
    <citation type="submission" date="2023-10" db="EMBL/GenBank/DDBJ databases">
        <title>Chromosome-scale genome assembly provides insights into flower coloration mechanisms of Canna indica.</title>
        <authorList>
            <person name="Li C."/>
        </authorList>
    </citation>
    <scope>NUCLEOTIDE SEQUENCE [LARGE SCALE GENOMIC DNA]</scope>
    <source>
        <tissue evidence="3">Flower</tissue>
    </source>
</reference>
<evidence type="ECO:0000256" key="1">
    <source>
        <dbReference type="ARBA" id="ARBA00022723"/>
    </source>
</evidence>
<keyword evidence="4" id="KW-1185">Reference proteome</keyword>
<gene>
    <name evidence="3" type="ORF">Cni_G07688</name>
</gene>
<dbReference type="PANTHER" id="PTHR47991">
    <property type="entry name" value="OXOGLUTARATE/IRON-DEPENDENT DIOXYGENASE"/>
    <property type="match status" value="1"/>
</dbReference>
<evidence type="ECO:0000313" key="4">
    <source>
        <dbReference type="Proteomes" id="UP001327560"/>
    </source>
</evidence>
<dbReference type="SUPFAM" id="SSF51197">
    <property type="entry name" value="Clavaminate synthase-like"/>
    <property type="match status" value="1"/>
</dbReference>
<organism evidence="3 4">
    <name type="scientific">Canna indica</name>
    <name type="common">Indian-shot</name>
    <dbReference type="NCBI Taxonomy" id="4628"/>
    <lineage>
        <taxon>Eukaryota</taxon>
        <taxon>Viridiplantae</taxon>
        <taxon>Streptophyta</taxon>
        <taxon>Embryophyta</taxon>
        <taxon>Tracheophyta</taxon>
        <taxon>Spermatophyta</taxon>
        <taxon>Magnoliopsida</taxon>
        <taxon>Liliopsida</taxon>
        <taxon>Zingiberales</taxon>
        <taxon>Cannaceae</taxon>
        <taxon>Canna</taxon>
    </lineage>
</organism>
<keyword evidence="1" id="KW-0479">Metal-binding</keyword>
<protein>
    <submittedName>
        <fullName evidence="3">Uncharacterized protein</fullName>
    </submittedName>
</protein>
<dbReference type="GO" id="GO:0046872">
    <property type="term" value="F:metal ion binding"/>
    <property type="evidence" value="ECO:0007669"/>
    <property type="project" value="UniProtKB-KW"/>
</dbReference>
<sequence>MGGRVGAEHDYYERGALDAFRDRGPYGLNAQLCRLNLTFDNAMNYHGWYYNDTLEKYSASIRRLHQILLILISRNLGLSSNYFNEMFGKAVQAVRMNYYLSYARPDLALGLSPHSTTTRSPCCSRTQALSACKFAKTARGCPSTLAIPNALVINI</sequence>
<accession>A0AAQ3JZH0</accession>
<dbReference type="Proteomes" id="UP001327560">
    <property type="component" value="Chromosome 2"/>
</dbReference>
<dbReference type="AlphaFoldDB" id="A0AAQ3JZH0"/>
<evidence type="ECO:0000256" key="2">
    <source>
        <dbReference type="ARBA" id="ARBA00023004"/>
    </source>
</evidence>